<comment type="caution">
    <text evidence="10">The sequence shown here is derived from an EMBL/GenBank/DDBJ whole genome shotgun (WGS) entry which is preliminary data.</text>
</comment>
<reference evidence="10 11" key="1">
    <citation type="journal article" date="2024" name="Proc. Natl. Acad. Sci. U.S.A.">
        <title>The genetic regulatory architecture and epigenomic basis for age-related changes in rattlesnake venom.</title>
        <authorList>
            <person name="Hogan M.P."/>
            <person name="Holding M.L."/>
            <person name="Nystrom G.S."/>
            <person name="Colston T.J."/>
            <person name="Bartlett D.A."/>
            <person name="Mason A.J."/>
            <person name="Ellsworth S.A."/>
            <person name="Rautsaw R.M."/>
            <person name="Lawrence K.C."/>
            <person name="Strickland J.L."/>
            <person name="He B."/>
            <person name="Fraser P."/>
            <person name="Margres M.J."/>
            <person name="Gilbert D.M."/>
            <person name="Gibbs H.L."/>
            <person name="Parkinson C.L."/>
            <person name="Rokyta D.R."/>
        </authorList>
    </citation>
    <scope>NUCLEOTIDE SEQUENCE [LARGE SCALE GENOMIC DNA]</scope>
    <source>
        <strain evidence="10">DRR0105</strain>
    </source>
</reference>
<dbReference type="GO" id="GO:0003735">
    <property type="term" value="F:structural constituent of ribosome"/>
    <property type="evidence" value="ECO:0007669"/>
    <property type="project" value="InterPro"/>
</dbReference>
<comment type="similarity">
    <text evidence="2">Belongs to the bacterial ribosomal protein bL32 family.</text>
</comment>
<protein>
    <recommendedName>
        <fullName evidence="7">Large ribosomal subunit protein bL32m</fullName>
    </recommendedName>
    <alternativeName>
        <fullName evidence="8">39S ribosomal protein L32, mitochondrial</fullName>
    </alternativeName>
</protein>
<accession>A0AAW1B535</accession>
<name>A0AAW1B535_CROAD</name>
<keyword evidence="3" id="KW-0809">Transit peptide</keyword>
<dbReference type="InterPro" id="IPR002677">
    <property type="entry name" value="Ribosomal_bL32"/>
</dbReference>
<evidence type="ECO:0000256" key="4">
    <source>
        <dbReference type="ARBA" id="ARBA00022980"/>
    </source>
</evidence>
<comment type="function">
    <text evidence="9">Component of the mitochondrial large ribosomal subunit (mt-LSU). The mitochondrial ribosome (mitoribosome) is a large ribonucleoprotein complex responsible for the synthesis of proteins inside mitochondria.</text>
</comment>
<dbReference type="GO" id="GO:0005762">
    <property type="term" value="C:mitochondrial large ribosomal subunit"/>
    <property type="evidence" value="ECO:0007669"/>
    <property type="project" value="TreeGrafter"/>
</dbReference>
<organism evidence="10 11">
    <name type="scientific">Crotalus adamanteus</name>
    <name type="common">Eastern diamondback rattlesnake</name>
    <dbReference type="NCBI Taxonomy" id="8729"/>
    <lineage>
        <taxon>Eukaryota</taxon>
        <taxon>Metazoa</taxon>
        <taxon>Chordata</taxon>
        <taxon>Craniata</taxon>
        <taxon>Vertebrata</taxon>
        <taxon>Euteleostomi</taxon>
        <taxon>Lepidosauria</taxon>
        <taxon>Squamata</taxon>
        <taxon>Bifurcata</taxon>
        <taxon>Unidentata</taxon>
        <taxon>Episquamata</taxon>
        <taxon>Toxicofera</taxon>
        <taxon>Serpentes</taxon>
        <taxon>Colubroidea</taxon>
        <taxon>Viperidae</taxon>
        <taxon>Crotalinae</taxon>
        <taxon>Crotalus</taxon>
    </lineage>
</organism>
<evidence type="ECO:0000256" key="3">
    <source>
        <dbReference type="ARBA" id="ARBA00022946"/>
    </source>
</evidence>
<dbReference type="AlphaFoldDB" id="A0AAW1B535"/>
<dbReference type="SUPFAM" id="SSF57829">
    <property type="entry name" value="Zn-binding ribosomal proteins"/>
    <property type="match status" value="2"/>
</dbReference>
<dbReference type="InterPro" id="IPR011332">
    <property type="entry name" value="Ribosomal_zn-bd"/>
</dbReference>
<dbReference type="InterPro" id="IPR051991">
    <property type="entry name" value="Mitoribosomal_protein_bL32"/>
</dbReference>
<gene>
    <name evidence="10" type="ORF">NXF25_019943</name>
</gene>
<evidence type="ECO:0000313" key="10">
    <source>
        <dbReference type="EMBL" id="KAK9396582.1"/>
    </source>
</evidence>
<evidence type="ECO:0000256" key="7">
    <source>
        <dbReference type="ARBA" id="ARBA00039935"/>
    </source>
</evidence>
<keyword evidence="6" id="KW-0687">Ribonucleoprotein</keyword>
<proteinExistence type="inferred from homology"/>
<comment type="subcellular location">
    <subcellularLocation>
        <location evidence="1">Mitochondrion</location>
    </subcellularLocation>
</comment>
<evidence type="ECO:0000256" key="5">
    <source>
        <dbReference type="ARBA" id="ARBA00023128"/>
    </source>
</evidence>
<evidence type="ECO:0000256" key="2">
    <source>
        <dbReference type="ARBA" id="ARBA00008560"/>
    </source>
</evidence>
<evidence type="ECO:0000256" key="9">
    <source>
        <dbReference type="ARBA" id="ARBA00045766"/>
    </source>
</evidence>
<evidence type="ECO:0000256" key="6">
    <source>
        <dbReference type="ARBA" id="ARBA00023274"/>
    </source>
</evidence>
<dbReference type="GO" id="GO:0006412">
    <property type="term" value="P:translation"/>
    <property type="evidence" value="ECO:0007669"/>
    <property type="project" value="InterPro"/>
</dbReference>
<dbReference type="Proteomes" id="UP001474421">
    <property type="component" value="Unassembled WGS sequence"/>
</dbReference>
<dbReference type="PANTHER" id="PTHR21026">
    <property type="entry name" value="39S RIBOSOMAL PROTEIN L32, MITOCHONDRIAL"/>
    <property type="match status" value="1"/>
</dbReference>
<sequence length="382" mass="43208">MGGAARGAGKARSMAAVLVFSSPFPKLRRFLRNCWGQLGGHAGPWAPALAVQAPDSLLNPVEEKTEYFENPSFLDSILWMPAPKSRRTIEVNRTRRRNSNHLLKIKRNIDICPECGNLKEKHVLCGYCYEKTLTAGSGYCGCVRWELYACAKKETLLARDSRSFMTNEVHLIIPESSTIPCGGYQHGFRRKPMGGAARGAGKARSMASVLVFSSPFPKLRRFLRNCWGQLGGHAGPWAPALAVQAPDSLLNPVEEKTEYFENPSFLDSILWMPAPKSRRTIEVNRTRRRNSNHLLKIKRNIDICPECGNLKEKHVLCGYCYEKVKQETYAIRNQIRLLENGPHKAPIIESIVLYTGEKPRNEDEGKRIIERNKKRPSWFTLD</sequence>
<keyword evidence="5" id="KW-0496">Mitochondrion</keyword>
<dbReference type="EMBL" id="JAOTOJ010000008">
    <property type="protein sequence ID" value="KAK9396582.1"/>
    <property type="molecule type" value="Genomic_DNA"/>
</dbReference>
<keyword evidence="11" id="KW-1185">Reference proteome</keyword>
<evidence type="ECO:0000313" key="11">
    <source>
        <dbReference type="Proteomes" id="UP001474421"/>
    </source>
</evidence>
<evidence type="ECO:0000256" key="8">
    <source>
        <dbReference type="ARBA" id="ARBA00042577"/>
    </source>
</evidence>
<dbReference type="Pfam" id="PF01783">
    <property type="entry name" value="Ribosomal_L32p"/>
    <property type="match status" value="2"/>
</dbReference>
<keyword evidence="4 10" id="KW-0689">Ribosomal protein</keyword>
<evidence type="ECO:0000256" key="1">
    <source>
        <dbReference type="ARBA" id="ARBA00004173"/>
    </source>
</evidence>
<dbReference type="PANTHER" id="PTHR21026:SF2">
    <property type="entry name" value="LARGE RIBOSOMAL SUBUNIT PROTEIN BL32M"/>
    <property type="match status" value="1"/>
</dbReference>